<gene>
    <name evidence="1" type="ORF">SAMN05444407_11169</name>
</gene>
<dbReference type="STRING" id="1423959.SAMN05444407_11169"/>
<name>A0A1M7H4K0_9FLAO</name>
<reference evidence="1 2" key="1">
    <citation type="submission" date="2016-11" db="EMBL/GenBank/DDBJ databases">
        <authorList>
            <person name="Jaros S."/>
            <person name="Januszkiewicz K."/>
            <person name="Wedrychowicz H."/>
        </authorList>
    </citation>
    <scope>NUCLEOTIDE SEQUENCE [LARGE SCALE GENOMIC DNA]</scope>
    <source>
        <strain evidence="1 2">DSM 27621</strain>
    </source>
</reference>
<dbReference type="Proteomes" id="UP000184069">
    <property type="component" value="Unassembled WGS sequence"/>
</dbReference>
<protein>
    <submittedName>
        <fullName evidence="1">Uncharacterized protein</fullName>
    </submittedName>
</protein>
<proteinExistence type="predicted"/>
<dbReference type="EMBL" id="FRBM01000011">
    <property type="protein sequence ID" value="SHM23179.1"/>
    <property type="molecule type" value="Genomic_DNA"/>
</dbReference>
<evidence type="ECO:0000313" key="2">
    <source>
        <dbReference type="Proteomes" id="UP000184069"/>
    </source>
</evidence>
<dbReference type="AlphaFoldDB" id="A0A1M7H4K0"/>
<accession>A0A1M7H4K0</accession>
<evidence type="ECO:0000313" key="1">
    <source>
        <dbReference type="EMBL" id="SHM23179.1"/>
    </source>
</evidence>
<organism evidence="1 2">
    <name type="scientific">Chryseobacterium contaminans</name>
    <dbReference type="NCBI Taxonomy" id="1423959"/>
    <lineage>
        <taxon>Bacteria</taxon>
        <taxon>Pseudomonadati</taxon>
        <taxon>Bacteroidota</taxon>
        <taxon>Flavobacteriia</taxon>
        <taxon>Flavobacteriales</taxon>
        <taxon>Weeksellaceae</taxon>
        <taxon>Chryseobacterium group</taxon>
        <taxon>Chryseobacterium</taxon>
    </lineage>
</organism>
<sequence>MSHYDILSFNSAIIPRNSKKTVIFAAPIKYEKKIN</sequence>